<protein>
    <submittedName>
        <fullName evidence="1">Uncharacterized protein</fullName>
    </submittedName>
</protein>
<organism evidence="1 2">
    <name type="scientific">Thalassotalea piscium</name>
    <dbReference type="NCBI Taxonomy" id="1230533"/>
    <lineage>
        <taxon>Bacteria</taxon>
        <taxon>Pseudomonadati</taxon>
        <taxon>Pseudomonadota</taxon>
        <taxon>Gammaproteobacteria</taxon>
        <taxon>Alteromonadales</taxon>
        <taxon>Colwelliaceae</taxon>
        <taxon>Thalassotalea</taxon>
    </lineage>
</organism>
<keyword evidence="2" id="KW-1185">Reference proteome</keyword>
<reference evidence="1 2" key="1">
    <citation type="submission" date="2020-08" db="EMBL/GenBank/DDBJ databases">
        <title>Genomic Encyclopedia of Type Strains, Phase IV (KMG-IV): sequencing the most valuable type-strain genomes for metagenomic binning, comparative biology and taxonomic classification.</title>
        <authorList>
            <person name="Goeker M."/>
        </authorList>
    </citation>
    <scope>NUCLEOTIDE SEQUENCE [LARGE SCALE GENOMIC DNA]</scope>
    <source>
        <strain evidence="1 2">DSM 26287</strain>
    </source>
</reference>
<dbReference type="AlphaFoldDB" id="A0A7X0TSC1"/>
<dbReference type="Proteomes" id="UP000537141">
    <property type="component" value="Unassembled WGS sequence"/>
</dbReference>
<accession>A0A7X0TSC1</accession>
<gene>
    <name evidence="1" type="ORF">HNQ55_000468</name>
</gene>
<evidence type="ECO:0000313" key="1">
    <source>
        <dbReference type="EMBL" id="MBB6541993.1"/>
    </source>
</evidence>
<sequence>MEKHIMQSRVVLLIVLLIGLMGCTESVDIQLEPEVRMYFSDKPAQPIVINDKDEVYVSLNTWLNENKSDWYATSGRYPGGVYVKSGDRGIQVTQTKVIIYSTTTKEPRAIYIHDLKRGELSEIVKLVK</sequence>
<dbReference type="PROSITE" id="PS51257">
    <property type="entry name" value="PROKAR_LIPOPROTEIN"/>
    <property type="match status" value="1"/>
</dbReference>
<dbReference type="RefSeq" id="WP_184422104.1">
    <property type="nucleotide sequence ID" value="NZ_AP027362.1"/>
</dbReference>
<name>A0A7X0TSC1_9GAMM</name>
<comment type="caution">
    <text evidence="1">The sequence shown here is derived from an EMBL/GenBank/DDBJ whole genome shotgun (WGS) entry which is preliminary data.</text>
</comment>
<proteinExistence type="predicted"/>
<dbReference type="EMBL" id="JACHHU010000002">
    <property type="protein sequence ID" value="MBB6541993.1"/>
    <property type="molecule type" value="Genomic_DNA"/>
</dbReference>
<evidence type="ECO:0000313" key="2">
    <source>
        <dbReference type="Proteomes" id="UP000537141"/>
    </source>
</evidence>